<keyword evidence="2" id="KW-1185">Reference proteome</keyword>
<gene>
    <name evidence="1" type="ORF">CesoFtcFv8_017420</name>
</gene>
<reference evidence="1 2" key="1">
    <citation type="journal article" date="2023" name="Mol. Biol. Evol.">
        <title>Genomics of Secondarily Temperate Adaptation in the Only Non-Antarctic Icefish.</title>
        <authorList>
            <person name="Rivera-Colon A.G."/>
            <person name="Rayamajhi N."/>
            <person name="Minhas B.F."/>
            <person name="Madrigal G."/>
            <person name="Bilyk K.T."/>
            <person name="Yoon V."/>
            <person name="Hune M."/>
            <person name="Gregory S."/>
            <person name="Cheng C.H.C."/>
            <person name="Catchen J.M."/>
        </authorList>
    </citation>
    <scope>NUCLEOTIDE SEQUENCE [LARGE SCALE GENOMIC DNA]</scope>
    <source>
        <strain evidence="1">JC2023a</strain>
    </source>
</reference>
<dbReference type="EMBL" id="JAULUE010002059">
    <property type="protein sequence ID" value="KAK5886382.1"/>
    <property type="molecule type" value="Genomic_DNA"/>
</dbReference>
<accession>A0AAN8BKN4</accession>
<evidence type="ECO:0000313" key="2">
    <source>
        <dbReference type="Proteomes" id="UP001335648"/>
    </source>
</evidence>
<proteinExistence type="predicted"/>
<evidence type="ECO:0000313" key="1">
    <source>
        <dbReference type="EMBL" id="KAK5886382.1"/>
    </source>
</evidence>
<name>A0AAN8BKN4_9TELE</name>
<sequence>MMVAGGRKGEKGSLRPAWRGQVKWERSIAYSTGREQISKKIEAHQSFQWGGGFVEQQPNAQEISNLVSELSAEGFVTEWSK</sequence>
<dbReference type="Proteomes" id="UP001335648">
    <property type="component" value="Unassembled WGS sequence"/>
</dbReference>
<protein>
    <submittedName>
        <fullName evidence="1">Uncharacterized protein</fullName>
    </submittedName>
</protein>
<comment type="caution">
    <text evidence="1">The sequence shown here is derived from an EMBL/GenBank/DDBJ whole genome shotgun (WGS) entry which is preliminary data.</text>
</comment>
<dbReference type="AlphaFoldDB" id="A0AAN8BKN4"/>
<organism evidence="1 2">
    <name type="scientific">Champsocephalus esox</name>
    <name type="common">pike icefish</name>
    <dbReference type="NCBI Taxonomy" id="159716"/>
    <lineage>
        <taxon>Eukaryota</taxon>
        <taxon>Metazoa</taxon>
        <taxon>Chordata</taxon>
        <taxon>Craniata</taxon>
        <taxon>Vertebrata</taxon>
        <taxon>Euteleostomi</taxon>
        <taxon>Actinopterygii</taxon>
        <taxon>Neopterygii</taxon>
        <taxon>Teleostei</taxon>
        <taxon>Neoteleostei</taxon>
        <taxon>Acanthomorphata</taxon>
        <taxon>Eupercaria</taxon>
        <taxon>Perciformes</taxon>
        <taxon>Notothenioidei</taxon>
        <taxon>Channichthyidae</taxon>
        <taxon>Champsocephalus</taxon>
    </lineage>
</organism>